<evidence type="ECO:0000256" key="1">
    <source>
        <dbReference type="ARBA" id="ARBA00023015"/>
    </source>
</evidence>
<protein>
    <recommendedName>
        <fullName evidence="5">HTH tetR-type domain-containing protein</fullName>
    </recommendedName>
</protein>
<feature type="DNA-binding region" description="H-T-H motif" evidence="4">
    <location>
        <begin position="34"/>
        <end position="53"/>
    </location>
</feature>
<evidence type="ECO:0000256" key="3">
    <source>
        <dbReference type="ARBA" id="ARBA00023163"/>
    </source>
</evidence>
<dbReference type="OrthoDB" id="270177at2"/>
<dbReference type="Proteomes" id="UP000193104">
    <property type="component" value="Unassembled WGS sequence"/>
</dbReference>
<dbReference type="RefSeq" id="WP_128602191.1">
    <property type="nucleotide sequence ID" value="NZ_MLFS01000047.1"/>
</dbReference>
<dbReference type="InterPro" id="IPR036271">
    <property type="entry name" value="Tet_transcr_reg_TetR-rel_C_sf"/>
</dbReference>
<dbReference type="Pfam" id="PF00440">
    <property type="entry name" value="TetR_N"/>
    <property type="match status" value="1"/>
</dbReference>
<keyword evidence="1" id="KW-0805">Transcription regulation</keyword>
<dbReference type="InterPro" id="IPR009057">
    <property type="entry name" value="Homeodomain-like_sf"/>
</dbReference>
<comment type="caution">
    <text evidence="6">The sequence shown here is derived from an EMBL/GenBank/DDBJ whole genome shotgun (WGS) entry which is preliminary data.</text>
</comment>
<keyword evidence="2 4" id="KW-0238">DNA-binding</keyword>
<evidence type="ECO:0000313" key="7">
    <source>
        <dbReference type="Proteomes" id="UP000193104"/>
    </source>
</evidence>
<accession>A0A1X1D481</accession>
<gene>
    <name evidence="6" type="ORF">HA48_15655</name>
</gene>
<evidence type="ECO:0000313" key="6">
    <source>
        <dbReference type="EMBL" id="ORM71492.1"/>
    </source>
</evidence>
<dbReference type="EMBL" id="MLFS01000047">
    <property type="protein sequence ID" value="ORM71492.1"/>
    <property type="molecule type" value="Genomic_DNA"/>
</dbReference>
<dbReference type="GO" id="GO:0003677">
    <property type="term" value="F:DNA binding"/>
    <property type="evidence" value="ECO:0007669"/>
    <property type="project" value="UniProtKB-UniRule"/>
</dbReference>
<dbReference type="Gene3D" id="1.10.10.60">
    <property type="entry name" value="Homeodomain-like"/>
    <property type="match status" value="1"/>
</dbReference>
<name>A0A1X1D481_9GAMM</name>
<evidence type="ECO:0000256" key="2">
    <source>
        <dbReference type="ARBA" id="ARBA00023125"/>
    </source>
</evidence>
<dbReference type="Pfam" id="PF16925">
    <property type="entry name" value="TetR_C_13"/>
    <property type="match status" value="1"/>
</dbReference>
<dbReference type="Gene3D" id="1.10.357.10">
    <property type="entry name" value="Tetracycline Repressor, domain 2"/>
    <property type="match status" value="1"/>
</dbReference>
<dbReference type="InterPro" id="IPR011075">
    <property type="entry name" value="TetR_C"/>
</dbReference>
<keyword evidence="3" id="KW-0804">Transcription</keyword>
<keyword evidence="7" id="KW-1185">Reference proteome</keyword>
<sequence>MGTAIRGRPPKYIREIALDKAMRIFWRKSYEGTSLDDLCKATGMNRPSLYKAFGDKDRLFGAAVEWYLSHEGNLTQFWLESNRPVTETFAKLLNGYIELFSQPDTGRGCLVVLGAINCRPEHQDVADKLTALRLDTHRRVTLFLQKAAARGELNAEACPEALAEFFMAIFNGLSVQARDGSSPAKMQYIVDQAVRLFATWTDKNTSEHND</sequence>
<organism evidence="6 7">
    <name type="scientific">Pantoea wallisii</name>
    <dbReference type="NCBI Taxonomy" id="1076551"/>
    <lineage>
        <taxon>Bacteria</taxon>
        <taxon>Pseudomonadati</taxon>
        <taxon>Pseudomonadota</taxon>
        <taxon>Gammaproteobacteria</taxon>
        <taxon>Enterobacterales</taxon>
        <taxon>Erwiniaceae</taxon>
        <taxon>Pantoea</taxon>
    </lineage>
</organism>
<evidence type="ECO:0000256" key="4">
    <source>
        <dbReference type="PROSITE-ProRule" id="PRU00335"/>
    </source>
</evidence>
<dbReference type="AlphaFoldDB" id="A0A1X1D481"/>
<dbReference type="PANTHER" id="PTHR47506:SF1">
    <property type="entry name" value="HTH-TYPE TRANSCRIPTIONAL REGULATOR YJDC"/>
    <property type="match status" value="1"/>
</dbReference>
<evidence type="ECO:0000259" key="5">
    <source>
        <dbReference type="PROSITE" id="PS50977"/>
    </source>
</evidence>
<reference evidence="6 7" key="1">
    <citation type="journal article" date="2017" name="Antonie Van Leeuwenhoek">
        <title>Phylogenomic resolution of the bacterial genus Pantoea and its relationship with Erwinia and Tatumella.</title>
        <authorList>
            <person name="Palmer M."/>
            <person name="Steenkamp E.T."/>
            <person name="Coetzee M.P."/>
            <person name="Chan W.Y."/>
            <person name="van Zyl E."/>
            <person name="De Maayer P."/>
            <person name="Coutinho T.A."/>
            <person name="Blom J."/>
            <person name="Smits T.H."/>
            <person name="Duffy B."/>
            <person name="Venter S.N."/>
        </authorList>
    </citation>
    <scope>NUCLEOTIDE SEQUENCE [LARGE SCALE GENOMIC DNA]</scope>
    <source>
        <strain evidence="6 7">LMG 26277</strain>
    </source>
</reference>
<dbReference type="STRING" id="1076551.HA48_15655"/>
<dbReference type="PROSITE" id="PS50977">
    <property type="entry name" value="HTH_TETR_2"/>
    <property type="match status" value="1"/>
</dbReference>
<feature type="domain" description="HTH tetR-type" evidence="5">
    <location>
        <begin position="11"/>
        <end position="71"/>
    </location>
</feature>
<dbReference type="SUPFAM" id="SSF46689">
    <property type="entry name" value="Homeodomain-like"/>
    <property type="match status" value="1"/>
</dbReference>
<dbReference type="SUPFAM" id="SSF48498">
    <property type="entry name" value="Tetracyclin repressor-like, C-terminal domain"/>
    <property type="match status" value="1"/>
</dbReference>
<dbReference type="PANTHER" id="PTHR47506">
    <property type="entry name" value="TRANSCRIPTIONAL REGULATORY PROTEIN"/>
    <property type="match status" value="1"/>
</dbReference>
<proteinExistence type="predicted"/>
<dbReference type="InterPro" id="IPR001647">
    <property type="entry name" value="HTH_TetR"/>
</dbReference>